<dbReference type="EC" id="3.4.13.22" evidence="9 10"/>
<accession>A1VT80</accession>
<evidence type="ECO:0000256" key="5">
    <source>
        <dbReference type="ARBA" id="ARBA00022833"/>
    </source>
</evidence>
<comment type="catalytic activity">
    <reaction evidence="1 9 10">
        <text>D-alanyl-D-alanine + H2O = 2 D-alanine</text>
        <dbReference type="Rhea" id="RHEA:20661"/>
        <dbReference type="ChEBI" id="CHEBI:15377"/>
        <dbReference type="ChEBI" id="CHEBI:57416"/>
        <dbReference type="ChEBI" id="CHEBI:57822"/>
        <dbReference type="EC" id="3.4.13.22"/>
    </reaction>
</comment>
<dbReference type="RefSeq" id="WP_011802928.1">
    <property type="nucleotide sequence ID" value="NC_008781.1"/>
</dbReference>
<comment type="similarity">
    <text evidence="9 10">Belongs to the peptidase M15D family.</text>
</comment>
<evidence type="ECO:0000256" key="4">
    <source>
        <dbReference type="ARBA" id="ARBA00022801"/>
    </source>
</evidence>
<keyword evidence="6 9" id="KW-0224">Dipeptidase</keyword>
<keyword evidence="5 9" id="KW-0862">Zinc</keyword>
<protein>
    <recommendedName>
        <fullName evidence="9 10">D-alanyl-D-alanine dipeptidase</fullName>
        <shortName evidence="9 10">D-Ala-D-Ala dipeptidase</shortName>
        <ecNumber evidence="9 10">3.4.13.22</ecNumber>
    </recommendedName>
</protein>
<feature type="binding site" evidence="9">
    <location>
        <position position="165"/>
    </location>
    <ligand>
        <name>Zn(2+)</name>
        <dbReference type="ChEBI" id="CHEBI:29105"/>
        <note>catalytic</note>
    </ligand>
</feature>
<dbReference type="InterPro" id="IPR000755">
    <property type="entry name" value="A_A_dipeptidase"/>
</dbReference>
<evidence type="ECO:0000256" key="7">
    <source>
        <dbReference type="ARBA" id="ARBA00023049"/>
    </source>
</evidence>
<dbReference type="NCBIfam" id="NF007557">
    <property type="entry name" value="PRK10178.1"/>
    <property type="match status" value="1"/>
</dbReference>
<feature type="binding site" evidence="9">
    <location>
        <position position="98"/>
    </location>
    <ligand>
        <name>Zn(2+)</name>
        <dbReference type="ChEBI" id="CHEBI:29105"/>
        <note>catalytic</note>
    </ligand>
</feature>
<dbReference type="GO" id="GO:0071555">
    <property type="term" value="P:cell wall organization"/>
    <property type="evidence" value="ECO:0007669"/>
    <property type="project" value="UniProtKB-KW"/>
</dbReference>
<organism evidence="11 12">
    <name type="scientific">Polaromonas naphthalenivorans (strain CJ2)</name>
    <dbReference type="NCBI Taxonomy" id="365044"/>
    <lineage>
        <taxon>Bacteria</taxon>
        <taxon>Pseudomonadati</taxon>
        <taxon>Pseudomonadota</taxon>
        <taxon>Betaproteobacteria</taxon>
        <taxon>Burkholderiales</taxon>
        <taxon>Comamonadaceae</taxon>
        <taxon>Polaromonas</taxon>
    </lineage>
</organism>
<reference evidence="12" key="1">
    <citation type="journal article" date="2009" name="Environ. Microbiol.">
        <title>The genome of Polaromonas naphthalenivorans strain CJ2, isolated from coal tar-contaminated sediment, reveals physiological and metabolic versatility and evolution through extensive horizontal gene transfer.</title>
        <authorList>
            <person name="Yagi J.M."/>
            <person name="Sims D."/>
            <person name="Brettin T."/>
            <person name="Bruce D."/>
            <person name="Madsen E.L."/>
        </authorList>
    </citation>
    <scope>NUCLEOTIDE SEQUENCE [LARGE SCALE GENOMIC DNA]</scope>
    <source>
        <strain evidence="12">CJ2</strain>
    </source>
</reference>
<evidence type="ECO:0000256" key="3">
    <source>
        <dbReference type="ARBA" id="ARBA00022723"/>
    </source>
</evidence>
<evidence type="ECO:0000313" key="11">
    <source>
        <dbReference type="EMBL" id="ABM38858.1"/>
    </source>
</evidence>
<dbReference type="AlphaFoldDB" id="A1VT80"/>
<dbReference type="EMBL" id="CP000529">
    <property type="protein sequence ID" value="ABM38858.1"/>
    <property type="molecule type" value="Genomic_DNA"/>
</dbReference>
<dbReference type="PANTHER" id="PTHR43126:SF1">
    <property type="entry name" value="D-ALANYL-D-ALANINE DIPEPTIDASE"/>
    <property type="match status" value="1"/>
</dbReference>
<feature type="binding site" evidence="9">
    <location>
        <position position="105"/>
    </location>
    <ligand>
        <name>Zn(2+)</name>
        <dbReference type="ChEBI" id="CHEBI:29105"/>
        <note>catalytic</note>
    </ligand>
</feature>
<name>A1VT80_POLNA</name>
<gene>
    <name evidence="9" type="primary">ddpX</name>
    <name evidence="11" type="ordered locus">Pnap_3562</name>
</gene>
<keyword evidence="2 9" id="KW-0645">Protease</keyword>
<evidence type="ECO:0000256" key="2">
    <source>
        <dbReference type="ARBA" id="ARBA00022670"/>
    </source>
</evidence>
<feature type="active site" description="Proton donor/acceptor" evidence="9">
    <location>
        <position position="162"/>
    </location>
</feature>
<dbReference type="OrthoDB" id="9801430at2"/>
<dbReference type="PIRSF" id="PIRSF026671">
    <property type="entry name" value="AA_dipeptidase"/>
    <property type="match status" value="1"/>
</dbReference>
<evidence type="ECO:0000256" key="1">
    <source>
        <dbReference type="ARBA" id="ARBA00001362"/>
    </source>
</evidence>
<evidence type="ECO:0000256" key="10">
    <source>
        <dbReference type="PIRNR" id="PIRNR026671"/>
    </source>
</evidence>
<dbReference type="Proteomes" id="UP000000644">
    <property type="component" value="Chromosome"/>
</dbReference>
<dbReference type="InterPro" id="IPR009045">
    <property type="entry name" value="Zn_M74/Hedgehog-like"/>
</dbReference>
<dbReference type="PANTHER" id="PTHR43126">
    <property type="entry name" value="D-ALANYL-D-ALANINE DIPEPTIDASE"/>
    <property type="match status" value="1"/>
</dbReference>
<dbReference type="Gene3D" id="3.30.1380.10">
    <property type="match status" value="1"/>
</dbReference>
<evidence type="ECO:0000256" key="6">
    <source>
        <dbReference type="ARBA" id="ARBA00022997"/>
    </source>
</evidence>
<dbReference type="GO" id="GO:0008270">
    <property type="term" value="F:zinc ion binding"/>
    <property type="evidence" value="ECO:0007669"/>
    <property type="project" value="UniProtKB-UniRule"/>
</dbReference>
<comment type="function">
    <text evidence="9 10">Catalyzes hydrolysis of the D-alanyl-D-alanine dipeptide.</text>
</comment>
<dbReference type="CDD" id="cd14840">
    <property type="entry name" value="D-Ala-D-Ala_dipeptidase_Aad"/>
    <property type="match status" value="1"/>
</dbReference>
<keyword evidence="8 10" id="KW-0961">Cell wall biogenesis/degradation</keyword>
<dbReference type="Pfam" id="PF01427">
    <property type="entry name" value="Peptidase_M15"/>
    <property type="match status" value="1"/>
</dbReference>
<dbReference type="GO" id="GO:0008237">
    <property type="term" value="F:metallopeptidase activity"/>
    <property type="evidence" value="ECO:0007669"/>
    <property type="project" value="UniProtKB-KW"/>
</dbReference>
<evidence type="ECO:0000256" key="8">
    <source>
        <dbReference type="ARBA" id="ARBA00023316"/>
    </source>
</evidence>
<feature type="site" description="Transition state stabilizer" evidence="9">
    <location>
        <position position="71"/>
    </location>
</feature>
<dbReference type="GO" id="GO:0160237">
    <property type="term" value="F:D-Ala-D-Ala dipeptidase activity"/>
    <property type="evidence" value="ECO:0007669"/>
    <property type="project" value="UniProtKB-EC"/>
</dbReference>
<dbReference type="SUPFAM" id="SSF55166">
    <property type="entry name" value="Hedgehog/DD-peptidase"/>
    <property type="match status" value="1"/>
</dbReference>
<dbReference type="HOGENOM" id="CLU_060744_1_2_4"/>
<dbReference type="KEGG" id="pna:Pnap_3562"/>
<evidence type="ECO:0000256" key="9">
    <source>
        <dbReference type="HAMAP-Rule" id="MF_01924"/>
    </source>
</evidence>
<keyword evidence="7 9" id="KW-0482">Metalloprotease</keyword>
<keyword evidence="3 9" id="KW-0479">Metal-binding</keyword>
<dbReference type="GO" id="GO:0006508">
    <property type="term" value="P:proteolysis"/>
    <property type="evidence" value="ECO:0007669"/>
    <property type="project" value="UniProtKB-KW"/>
</dbReference>
<keyword evidence="4 9" id="KW-0378">Hydrolase</keyword>
<dbReference type="STRING" id="365044.Pnap_3562"/>
<sequence length="200" mass="21743">MPNQPRLIHITEQNHDVLVDLIYAGASNFTGQAIYDHPLCFLHPQAEAGLRKAIAAARGFGLRLKILDAFRPQEAQEALWAVAPNPDYIADPKIGSNHTRGVAVDLTLVGADGVALDMGTPVDTMSAASHHFHADHPAAIQVNRMRLLTVMLEAGFVHHPREWWHYQLPGAERFPLIDSHAFMTCLHAGGHAATAGSMAS</sequence>
<comment type="cofactor">
    <cofactor evidence="9">
        <name>Zn(2+)</name>
        <dbReference type="ChEBI" id="CHEBI:29105"/>
    </cofactor>
    <text evidence="9">Binds 1 zinc ion per subunit.</text>
</comment>
<dbReference type="HAMAP" id="MF_01924">
    <property type="entry name" value="A_A_dipeptidase"/>
    <property type="match status" value="1"/>
</dbReference>
<keyword evidence="12" id="KW-1185">Reference proteome</keyword>
<dbReference type="eggNOG" id="COG2173">
    <property type="taxonomic scope" value="Bacteria"/>
</dbReference>
<proteinExistence type="inferred from homology"/>
<evidence type="ECO:0000313" key="12">
    <source>
        <dbReference type="Proteomes" id="UP000000644"/>
    </source>
</evidence>